<accession>A0A074KYD5</accession>
<organism evidence="4 5">
    <name type="scientific">Anditalea andensis</name>
    <dbReference type="NCBI Taxonomy" id="1048983"/>
    <lineage>
        <taxon>Bacteria</taxon>
        <taxon>Pseudomonadati</taxon>
        <taxon>Bacteroidota</taxon>
        <taxon>Cytophagia</taxon>
        <taxon>Cytophagales</taxon>
        <taxon>Cytophagaceae</taxon>
        <taxon>Anditalea</taxon>
    </lineage>
</organism>
<keyword evidence="5" id="KW-1185">Reference proteome</keyword>
<dbReference type="InterPro" id="IPR047589">
    <property type="entry name" value="DUF11_rpt"/>
</dbReference>
<dbReference type="eggNOG" id="COG1361">
    <property type="taxonomic scope" value="Bacteria"/>
</dbReference>
<comment type="caution">
    <text evidence="4">The sequence shown here is derived from an EMBL/GenBank/DDBJ whole genome shotgun (WGS) entry which is preliminary data.</text>
</comment>
<dbReference type="InterPro" id="IPR044023">
    <property type="entry name" value="Ig_7"/>
</dbReference>
<dbReference type="InterPro" id="IPR013783">
    <property type="entry name" value="Ig-like_fold"/>
</dbReference>
<dbReference type="Proteomes" id="UP000027821">
    <property type="component" value="Unassembled WGS sequence"/>
</dbReference>
<dbReference type="NCBIfam" id="TIGR01451">
    <property type="entry name" value="B_ant_repeat"/>
    <property type="match status" value="3"/>
</dbReference>
<feature type="domain" description="Ig-like" evidence="2">
    <location>
        <begin position="741"/>
        <end position="817"/>
    </location>
</feature>
<feature type="domain" description="DUF11" evidence="1">
    <location>
        <begin position="1044"/>
        <end position="1135"/>
    </location>
</feature>
<evidence type="ECO:0000259" key="3">
    <source>
        <dbReference type="Pfam" id="PF24346"/>
    </source>
</evidence>
<feature type="domain" description="DUF7507" evidence="3">
    <location>
        <begin position="821"/>
        <end position="915"/>
    </location>
</feature>
<evidence type="ECO:0000259" key="1">
    <source>
        <dbReference type="Pfam" id="PF01345"/>
    </source>
</evidence>
<protein>
    <recommendedName>
        <fullName evidence="6">DUF11 domain-containing protein</fullName>
    </recommendedName>
</protein>
<evidence type="ECO:0000313" key="5">
    <source>
        <dbReference type="Proteomes" id="UP000027821"/>
    </source>
</evidence>
<reference evidence="4 5" key="1">
    <citation type="submission" date="2014-04" db="EMBL/GenBank/DDBJ databases">
        <title>Characterization and application of a salt tolerant electro-active bacterium.</title>
        <authorList>
            <person name="Yang L."/>
            <person name="Wei S."/>
            <person name="Tay Q.X.M."/>
        </authorList>
    </citation>
    <scope>NUCLEOTIDE SEQUENCE [LARGE SCALE GENOMIC DNA]</scope>
    <source>
        <strain evidence="4 5">LY1</strain>
    </source>
</reference>
<dbReference type="STRING" id="1048983.EL17_12740"/>
<evidence type="ECO:0000313" key="4">
    <source>
        <dbReference type="EMBL" id="KEO73215.1"/>
    </source>
</evidence>
<evidence type="ECO:0000259" key="2">
    <source>
        <dbReference type="Pfam" id="PF19081"/>
    </source>
</evidence>
<dbReference type="EMBL" id="JMIH01000022">
    <property type="protein sequence ID" value="KEO73215.1"/>
    <property type="molecule type" value="Genomic_DNA"/>
</dbReference>
<dbReference type="Pfam" id="PF19081">
    <property type="entry name" value="Ig_7"/>
    <property type="match status" value="1"/>
</dbReference>
<dbReference type="InterPro" id="IPR055354">
    <property type="entry name" value="DUF7507"/>
</dbReference>
<dbReference type="InterPro" id="IPR026341">
    <property type="entry name" value="T9SS_type_B"/>
</dbReference>
<dbReference type="Gene3D" id="2.60.40.10">
    <property type="entry name" value="Immunoglobulins"/>
    <property type="match status" value="1"/>
</dbReference>
<dbReference type="Pfam" id="PF01345">
    <property type="entry name" value="DUF11"/>
    <property type="match status" value="2"/>
</dbReference>
<dbReference type="Pfam" id="PF24346">
    <property type="entry name" value="DUF7507"/>
    <property type="match status" value="1"/>
</dbReference>
<dbReference type="PANTHER" id="PTHR34819">
    <property type="entry name" value="LARGE CYSTEINE-RICH PERIPLASMIC PROTEIN OMCB"/>
    <property type="match status" value="1"/>
</dbReference>
<dbReference type="NCBIfam" id="TIGR04131">
    <property type="entry name" value="Bac_Flav_CTERM"/>
    <property type="match status" value="1"/>
</dbReference>
<proteinExistence type="predicted"/>
<gene>
    <name evidence="4" type="ORF">EL17_12740</name>
</gene>
<evidence type="ECO:0008006" key="6">
    <source>
        <dbReference type="Google" id="ProtNLM"/>
    </source>
</evidence>
<dbReference type="PANTHER" id="PTHR34819:SF5">
    <property type="entry name" value="CONSERVED REPEAT DOMAIN PROTEIN"/>
    <property type="match status" value="1"/>
</dbReference>
<feature type="domain" description="DUF11" evidence="1">
    <location>
        <begin position="1157"/>
        <end position="1271"/>
    </location>
</feature>
<dbReference type="InterPro" id="IPR001434">
    <property type="entry name" value="OmcB-like_DUF11"/>
</dbReference>
<sequence length="1367" mass="146598">MLGMVHSGMSQVQVPFAQRTSSASPERTVYNIRGDFTMMGNTNMTMQNYSPSGNNNTTMIYVDVDGDPNTFNSSAATLVFSEENNSIPECSEIIYAGLYWSGRASRGPFSPMEFQVTKNGVTKTLNKRQVKIKHASGEYQTITALPNNIYFPENSESLMYSAYAEVTDLVKSNGLGQYFVADIATTEGRDTDVGYYGGWGMVVVYENSKMNWRDVTVFDGHAYVTGSRALEYQIPIEGFQTSQSGPVNIKLGIMAGEGDEDLSGNYLEIESGVNTGNFLRLSHSGNTPDNFFNSSIITGGTPRMPALVNNTGMDIAMFNVPNPDNSVIGNSQTSTRFRYGSTRDRYIIYNLTFSADAYVPDILGANKVVTINGQEVTDTDFSVVPGQEVGFQVDITNTGSEPLENVELVIPLPFTASHIGTSGAVFFANSTEGQAYFDADRGPYGSIIWNIGDLPLPSALEEGRDYILASLNYTLRATEDCLILLVDECVPSIPVQGGLSGIGGISASPFNNIPFITGYQEGGTCVGEPITAPLNISINLDDFDGSACENLGRPLSYEFCNYDGENIPLAVIEENFPEGLRYYNMMPGNNVDLIEYTAQNPFPATPGEAVYVAVPDGLSGLSCAYRFTIIVKNIASVPAVENHIICEGDDIAGIPAPEANIGYDGRTLTLYGYANEADESPFSLTISEDENIITAYLAQFINEGEPLATGTYQFFIAEGYSEDCIGEKVAVNITVVNNVDAPSVTHQTFESREGNVFFLATAAEGNTLSWYDDANGERPLEAVPSISLATPGVYTVYVNQVSASGCESSIVPVTVTVMGESALAVIKSADTDILPVAGEVITYTIAVRNIGNTVLNDITVLDPLTAFEDVISSLAPGATAIFTTAYTVTAIDVERGMVTNVASAASLDESGNDVGAEDTLTIYMPTAPVDPVDPIVPTDPVPVTIQANDDAFGSLLSAQGGSLGNILNNDLLNGSTVNAQEVNFTFTDLDGVIGLIIEADGTLSILPDAAEARAYNLVYELRETANPSNRDIGNVTFRILEDADISLSKTTNTTSLMVGEMVTYDINLINQGTVVLENIQIQDLLPEALMFISSSIAGSDDLIFTIATLAPGATVNIQIDALAVTAGQVINVATAIVGTTQVSAEAPEVTILSPSVDLSITKSSMNAQIYEGDEFTYEIRVENRGDVNATNVLVTDDLPGNLTYISGNVSQGVEVLADVVGSTLTWRFPSFPAQTAVTITLTVKAGNAGTVVNEVLVTADQEDSLPEDNSAVDENTIRPIFFPNVITPNGDGKNDMFIIHGLDKFERNDIVIFNRWGDHVFESGDYQNNWSAEGLNPGTYYYVMVSTGTNGQKTTFKGWIQVIKNAN</sequence>
<dbReference type="InterPro" id="IPR051172">
    <property type="entry name" value="Chlamydia_OmcB"/>
</dbReference>
<name>A0A074KYD5_9BACT</name>
<dbReference type="Pfam" id="PF13585">
    <property type="entry name" value="CHU_C"/>
    <property type="match status" value="1"/>
</dbReference>